<dbReference type="AlphaFoldDB" id="A0AAE1CX27"/>
<sequence length="106" mass="11856">MALKVFLNYNPVDDEVEDFEDHGDSCHSRFSATHVLVFMTLEARVNMAKTQGMSLKLEAFCTRCNTVVASTFSSNQEEDSAYSVHKAVVLSSLLSSMGPITFRYFC</sequence>
<evidence type="ECO:0000313" key="1">
    <source>
        <dbReference type="EMBL" id="KAK3741111.1"/>
    </source>
</evidence>
<accession>A0AAE1CX27</accession>
<comment type="caution">
    <text evidence="1">The sequence shown here is derived from an EMBL/GenBank/DDBJ whole genome shotgun (WGS) entry which is preliminary data.</text>
</comment>
<reference evidence="1" key="1">
    <citation type="journal article" date="2023" name="G3 (Bethesda)">
        <title>A reference genome for the long-term kleptoplast-retaining sea slug Elysia crispata morphotype clarki.</title>
        <authorList>
            <person name="Eastman K.E."/>
            <person name="Pendleton A.L."/>
            <person name="Shaikh M.A."/>
            <person name="Suttiyut T."/>
            <person name="Ogas R."/>
            <person name="Tomko P."/>
            <person name="Gavelis G."/>
            <person name="Widhalm J.R."/>
            <person name="Wisecaver J.H."/>
        </authorList>
    </citation>
    <scope>NUCLEOTIDE SEQUENCE</scope>
    <source>
        <strain evidence="1">ECLA1</strain>
    </source>
</reference>
<organism evidence="1 2">
    <name type="scientific">Elysia crispata</name>
    <name type="common">lettuce slug</name>
    <dbReference type="NCBI Taxonomy" id="231223"/>
    <lineage>
        <taxon>Eukaryota</taxon>
        <taxon>Metazoa</taxon>
        <taxon>Spiralia</taxon>
        <taxon>Lophotrochozoa</taxon>
        <taxon>Mollusca</taxon>
        <taxon>Gastropoda</taxon>
        <taxon>Heterobranchia</taxon>
        <taxon>Euthyneura</taxon>
        <taxon>Panpulmonata</taxon>
        <taxon>Sacoglossa</taxon>
        <taxon>Placobranchoidea</taxon>
        <taxon>Plakobranchidae</taxon>
        <taxon>Elysia</taxon>
    </lineage>
</organism>
<gene>
    <name evidence="1" type="ORF">RRG08_042478</name>
</gene>
<name>A0AAE1CX27_9GAST</name>
<dbReference type="EMBL" id="JAWDGP010006444">
    <property type="protein sequence ID" value="KAK3741111.1"/>
    <property type="molecule type" value="Genomic_DNA"/>
</dbReference>
<protein>
    <submittedName>
        <fullName evidence="1">Uncharacterized protein</fullName>
    </submittedName>
</protein>
<proteinExistence type="predicted"/>
<keyword evidence="2" id="KW-1185">Reference proteome</keyword>
<evidence type="ECO:0000313" key="2">
    <source>
        <dbReference type="Proteomes" id="UP001283361"/>
    </source>
</evidence>
<dbReference type="Proteomes" id="UP001283361">
    <property type="component" value="Unassembled WGS sequence"/>
</dbReference>